<dbReference type="RefSeq" id="WP_318599459.1">
    <property type="nucleotide sequence ID" value="NZ_JAWSTH010000072.1"/>
</dbReference>
<feature type="region of interest" description="Disordered" evidence="1">
    <location>
        <begin position="82"/>
        <end position="101"/>
    </location>
</feature>
<name>A0ABU4HUQ3_9ACTN</name>
<reference evidence="3" key="1">
    <citation type="submission" date="2023-07" db="EMBL/GenBank/DDBJ databases">
        <title>Conexibacter stalactiti sp. nov., isolated from stalactites in a lava cave and emended description of the genus Conexibacter.</title>
        <authorList>
            <person name="Lee S.D."/>
        </authorList>
    </citation>
    <scope>NUCLEOTIDE SEQUENCE [LARGE SCALE GENOMIC DNA]</scope>
    <source>
        <strain evidence="3">KCTC 39840</strain>
    </source>
</reference>
<sequence length="198" mass="21053">MQISVNAQLLRAAAPDLALMPGRSLAARVLERGVSNVGMINLAGAIVTAELPDHVQVGDRLRLVVQESTNERLLLQIAPPRESQSLAPSLQPPAPADAQLPGGRRLAVLERERGGSGGEGAREDEAVTLRVELPALGAVELRVAVDAASARVRVTLPVEAVEQGTRRSQELRAALESRIGRPAEVTVVPRRQPLDVYA</sequence>
<comment type="caution">
    <text evidence="2">The sequence shown here is derived from an EMBL/GenBank/DDBJ whole genome shotgun (WGS) entry which is preliminary data.</text>
</comment>
<gene>
    <name evidence="2" type="ORF">R7226_21930</name>
</gene>
<keyword evidence="3" id="KW-1185">Reference proteome</keyword>
<reference evidence="2 3" key="2">
    <citation type="submission" date="2023-10" db="EMBL/GenBank/DDBJ databases">
        <authorList>
            <person name="Han X.F."/>
        </authorList>
    </citation>
    <scope>NUCLEOTIDE SEQUENCE [LARGE SCALE GENOMIC DNA]</scope>
    <source>
        <strain evidence="2 3">KCTC 39840</strain>
    </source>
</reference>
<evidence type="ECO:0000256" key="1">
    <source>
        <dbReference type="SAM" id="MobiDB-lite"/>
    </source>
</evidence>
<dbReference type="Proteomes" id="UP001284601">
    <property type="component" value="Unassembled WGS sequence"/>
</dbReference>
<dbReference type="EMBL" id="JAWSTH010000072">
    <property type="protein sequence ID" value="MDW5597023.1"/>
    <property type="molecule type" value="Genomic_DNA"/>
</dbReference>
<evidence type="ECO:0000313" key="3">
    <source>
        <dbReference type="Proteomes" id="UP001284601"/>
    </source>
</evidence>
<evidence type="ECO:0000313" key="2">
    <source>
        <dbReference type="EMBL" id="MDW5597023.1"/>
    </source>
</evidence>
<protein>
    <recommendedName>
        <fullName evidence="4">Flagellar hook-length control protein-like C-terminal domain-containing protein</fullName>
    </recommendedName>
</protein>
<accession>A0ABU4HUQ3</accession>
<organism evidence="2 3">
    <name type="scientific">Conexibacter stalactiti</name>
    <dbReference type="NCBI Taxonomy" id="1940611"/>
    <lineage>
        <taxon>Bacteria</taxon>
        <taxon>Bacillati</taxon>
        <taxon>Actinomycetota</taxon>
        <taxon>Thermoleophilia</taxon>
        <taxon>Solirubrobacterales</taxon>
        <taxon>Conexibacteraceae</taxon>
        <taxon>Conexibacter</taxon>
    </lineage>
</organism>
<evidence type="ECO:0008006" key="4">
    <source>
        <dbReference type="Google" id="ProtNLM"/>
    </source>
</evidence>
<proteinExistence type="predicted"/>